<evidence type="ECO:0000256" key="1">
    <source>
        <dbReference type="SAM" id="MobiDB-lite"/>
    </source>
</evidence>
<feature type="compositionally biased region" description="Low complexity" evidence="1">
    <location>
        <begin position="247"/>
        <end position="283"/>
    </location>
</feature>
<name>A0A9W9QUM4_PENBR</name>
<gene>
    <name evidence="3" type="ORF">N7541_010472</name>
</gene>
<evidence type="ECO:0000313" key="3">
    <source>
        <dbReference type="EMBL" id="KAJ5341348.1"/>
    </source>
</evidence>
<dbReference type="InterPro" id="IPR055560">
    <property type="entry name" value="DUF7136"/>
</dbReference>
<comment type="caution">
    <text evidence="3">The sequence shown here is derived from an EMBL/GenBank/DDBJ whole genome shotgun (WGS) entry which is preliminary data.</text>
</comment>
<proteinExistence type="predicted"/>
<keyword evidence="4" id="KW-1185">Reference proteome</keyword>
<reference evidence="3" key="2">
    <citation type="journal article" date="2023" name="IMA Fungus">
        <title>Comparative genomic study of the Penicillium genus elucidates a diverse pangenome and 15 lateral gene transfer events.</title>
        <authorList>
            <person name="Petersen C."/>
            <person name="Sorensen T."/>
            <person name="Nielsen M.R."/>
            <person name="Sondergaard T.E."/>
            <person name="Sorensen J.L."/>
            <person name="Fitzpatrick D.A."/>
            <person name="Frisvad J.C."/>
            <person name="Nielsen K.L."/>
        </authorList>
    </citation>
    <scope>NUCLEOTIDE SEQUENCE</scope>
    <source>
        <strain evidence="3">IBT 35675</strain>
    </source>
</reference>
<feature type="region of interest" description="Disordered" evidence="1">
    <location>
        <begin position="240"/>
        <end position="290"/>
    </location>
</feature>
<evidence type="ECO:0000313" key="4">
    <source>
        <dbReference type="Proteomes" id="UP001148299"/>
    </source>
</evidence>
<dbReference type="Gene3D" id="3.10.350.10">
    <property type="entry name" value="LysM domain"/>
    <property type="match status" value="1"/>
</dbReference>
<dbReference type="PANTHER" id="PTHR34997:SF1">
    <property type="entry name" value="PEPTIDOGLYCAN-BINDING LYSIN DOMAIN"/>
    <property type="match status" value="1"/>
</dbReference>
<dbReference type="InterPro" id="IPR052210">
    <property type="entry name" value="LysM1-like"/>
</dbReference>
<dbReference type="PANTHER" id="PTHR34997">
    <property type="entry name" value="AM15"/>
    <property type="match status" value="1"/>
</dbReference>
<dbReference type="InterPro" id="IPR036779">
    <property type="entry name" value="LysM_dom_sf"/>
</dbReference>
<reference evidence="3" key="1">
    <citation type="submission" date="2022-12" db="EMBL/GenBank/DDBJ databases">
        <authorList>
            <person name="Petersen C."/>
        </authorList>
    </citation>
    <scope>NUCLEOTIDE SEQUENCE</scope>
    <source>
        <strain evidence="3">IBT 35675</strain>
    </source>
</reference>
<organism evidence="3 4">
    <name type="scientific">Penicillium brevicompactum</name>
    <dbReference type="NCBI Taxonomy" id="5074"/>
    <lineage>
        <taxon>Eukaryota</taxon>
        <taxon>Fungi</taxon>
        <taxon>Dikarya</taxon>
        <taxon>Ascomycota</taxon>
        <taxon>Pezizomycotina</taxon>
        <taxon>Eurotiomycetes</taxon>
        <taxon>Eurotiomycetidae</taxon>
        <taxon>Eurotiales</taxon>
        <taxon>Aspergillaceae</taxon>
        <taxon>Penicillium</taxon>
    </lineage>
</organism>
<evidence type="ECO:0000259" key="2">
    <source>
        <dbReference type="Pfam" id="PF23584"/>
    </source>
</evidence>
<dbReference type="GO" id="GO:0008061">
    <property type="term" value="F:chitin binding"/>
    <property type="evidence" value="ECO:0007669"/>
    <property type="project" value="InterPro"/>
</dbReference>
<dbReference type="AlphaFoldDB" id="A0A9W9QUM4"/>
<accession>A0A9W9QUM4</accession>
<feature type="domain" description="DUF7136" evidence="2">
    <location>
        <begin position="4"/>
        <end position="146"/>
    </location>
</feature>
<dbReference type="EMBL" id="JAPZBR010000008">
    <property type="protein sequence ID" value="KAJ5341348.1"/>
    <property type="molecule type" value="Genomic_DNA"/>
</dbReference>
<dbReference type="Pfam" id="PF23584">
    <property type="entry name" value="DUF7136"/>
    <property type="match status" value="1"/>
</dbReference>
<protein>
    <recommendedName>
        <fullName evidence="2">DUF7136 domain-containing protein</fullName>
    </recommendedName>
</protein>
<dbReference type="Proteomes" id="UP001148299">
    <property type="component" value="Unassembled WGS sequence"/>
</dbReference>
<sequence>MAFLEASIANALNAENDWEFVWKMDWTNCSTSSNETTSDGEPKVNLNNTWTGQSVRFTTKKGASQLNLTALTADDECGDASALAFNVTKTLEAQSGYYEGEKCAVLASLTPMPTPCKVSVVPAAASSISSTLTEAQCAAPTSVISCPPKKGAAAANNVASRPKWWAAALLSELHAARSVENTFSHRGVDCSSSTLPSIGDTWETFADTWGMAAGDLKPLNPDLDCSNFDEGTEYYVSGEAKDDEPTKTSFTSTAAETTTAVTTSRAPARPRLLRLPPRPTTSSVSDRELTQPGLSDDCDKFHKVVDEDSCGAIEASAGITHSQLSKWKTYINDSIFSPSSISGSISFSHANSQCSECSNIWLDF</sequence>